<evidence type="ECO:0000313" key="2">
    <source>
        <dbReference type="EMBL" id="MBO1363376.1"/>
    </source>
</evidence>
<dbReference type="PANTHER" id="PTHR11575">
    <property type="entry name" value="5'-NUCLEOTIDASE-RELATED"/>
    <property type="match status" value="1"/>
</dbReference>
<keyword evidence="3" id="KW-1185">Reference proteome</keyword>
<accession>A0ABS3M5L5</accession>
<evidence type="ECO:0000259" key="1">
    <source>
        <dbReference type="Pfam" id="PF02872"/>
    </source>
</evidence>
<proteinExistence type="predicted"/>
<dbReference type="InterPro" id="IPR036907">
    <property type="entry name" value="5'-Nucleotdase_C_sf"/>
</dbReference>
<dbReference type="Pfam" id="PF02872">
    <property type="entry name" value="5_nucleotid_C"/>
    <property type="match status" value="1"/>
</dbReference>
<dbReference type="InterPro" id="IPR008334">
    <property type="entry name" value="5'-Nucleotdase_C"/>
</dbReference>
<dbReference type="RefSeq" id="WP_107581222.1">
    <property type="nucleotide sequence ID" value="NZ_JAERMS010000015.1"/>
</dbReference>
<evidence type="ECO:0000313" key="3">
    <source>
        <dbReference type="Proteomes" id="UP000664265"/>
    </source>
</evidence>
<dbReference type="SUPFAM" id="SSF55816">
    <property type="entry name" value="5'-nucleotidase (syn. UDP-sugar hydrolase), C-terminal domain"/>
    <property type="match status" value="1"/>
</dbReference>
<dbReference type="PANTHER" id="PTHR11575:SF24">
    <property type="entry name" value="5'-NUCLEOTIDASE"/>
    <property type="match status" value="1"/>
</dbReference>
<comment type="caution">
    <text evidence="2">The sequence shown here is derived from an EMBL/GenBank/DDBJ whole genome shotgun (WGS) entry which is preliminary data.</text>
</comment>
<dbReference type="Gene3D" id="3.90.780.10">
    <property type="entry name" value="5'-Nucleotidase, C-terminal domain"/>
    <property type="match status" value="1"/>
</dbReference>
<protein>
    <submittedName>
        <fullName evidence="2">5'-nucleotidase C-terminal domain-containing protein</fullName>
    </submittedName>
</protein>
<dbReference type="Proteomes" id="UP000664265">
    <property type="component" value="Unassembled WGS sequence"/>
</dbReference>
<dbReference type="InterPro" id="IPR006179">
    <property type="entry name" value="5_nucleotidase/apyrase"/>
</dbReference>
<organism evidence="2 3">
    <name type="scientific">Prevotella illustrans</name>
    <dbReference type="NCBI Taxonomy" id="2800387"/>
    <lineage>
        <taxon>Bacteria</taxon>
        <taxon>Pseudomonadati</taxon>
        <taxon>Bacteroidota</taxon>
        <taxon>Bacteroidia</taxon>
        <taxon>Bacteroidales</taxon>
        <taxon>Prevotellaceae</taxon>
        <taxon>Prevotella</taxon>
    </lineage>
</organism>
<sequence>MLNIKQIISGAIVTVALFGSCHSHYEMTSIQRTRILIDSTYDRQPDRAAMRFIAKYEPIVDSMMSPVVGYAATDMMVKQPESDLSNLLADILIWASKAFHETPDFSVYNMGGIRAAISKGKVTYGDVLDVAPFENKICFMTLSGAKVIELFQQIALLGGEGVSHGVSLVISADRKLKQLSIHGKKVDPSASYRLATLDYLGQGNDGMTAFKAGTNLVLPKGEKNNVRFLIMDYFREKMDKGEQVTSRVEGRIVRE</sequence>
<name>A0ABS3M5L5_9BACT</name>
<feature type="domain" description="5'-Nucleotidase C-terminal" evidence="1">
    <location>
        <begin position="68"/>
        <end position="211"/>
    </location>
</feature>
<dbReference type="PROSITE" id="PS51257">
    <property type="entry name" value="PROKAR_LIPOPROTEIN"/>
    <property type="match status" value="1"/>
</dbReference>
<gene>
    <name evidence="2" type="ORF">JHU38_06240</name>
</gene>
<dbReference type="EMBL" id="JAERMS010000015">
    <property type="protein sequence ID" value="MBO1363376.1"/>
    <property type="molecule type" value="Genomic_DNA"/>
</dbReference>
<dbReference type="PRINTS" id="PR01607">
    <property type="entry name" value="APYRASEFAMLY"/>
</dbReference>
<reference evidence="2 3" key="1">
    <citation type="submission" date="2021-01" db="EMBL/GenBank/DDBJ databases">
        <title>Prevotella A2931 sp. nov.</title>
        <authorList>
            <person name="Buhl M."/>
            <person name="Oberhettinger P."/>
        </authorList>
    </citation>
    <scope>NUCLEOTIDE SEQUENCE [LARGE SCALE GENOMIC DNA]</scope>
    <source>
        <strain evidence="2 3">A2931</strain>
    </source>
</reference>